<accession>A0A0C2F691</accession>
<protein>
    <submittedName>
        <fullName evidence="1">Uncharacterized protein</fullName>
    </submittedName>
</protein>
<gene>
    <name evidence="1" type="ORF">ANCDUO_25946</name>
</gene>
<sequence length="74" mass="8060">KWQISRVAFHSVCSTTSKEGRQPSNLTEICAILLSKLSSVSGNASDSFTSFALGMKVSKMTHAVGLHRWSTWSS</sequence>
<proteinExistence type="predicted"/>
<organism evidence="1 2">
    <name type="scientific">Ancylostoma duodenale</name>
    <dbReference type="NCBI Taxonomy" id="51022"/>
    <lineage>
        <taxon>Eukaryota</taxon>
        <taxon>Metazoa</taxon>
        <taxon>Ecdysozoa</taxon>
        <taxon>Nematoda</taxon>
        <taxon>Chromadorea</taxon>
        <taxon>Rhabditida</taxon>
        <taxon>Rhabditina</taxon>
        <taxon>Rhabditomorpha</taxon>
        <taxon>Strongyloidea</taxon>
        <taxon>Ancylostomatidae</taxon>
        <taxon>Ancylostomatinae</taxon>
        <taxon>Ancylostoma</taxon>
    </lineage>
</organism>
<dbReference type="OrthoDB" id="10528109at2759"/>
<name>A0A0C2F691_9BILA</name>
<evidence type="ECO:0000313" key="1">
    <source>
        <dbReference type="EMBL" id="KIH44040.1"/>
    </source>
</evidence>
<dbReference type="AlphaFoldDB" id="A0A0C2F691"/>
<evidence type="ECO:0000313" key="2">
    <source>
        <dbReference type="Proteomes" id="UP000054047"/>
    </source>
</evidence>
<dbReference type="Proteomes" id="UP000054047">
    <property type="component" value="Unassembled WGS sequence"/>
</dbReference>
<dbReference type="EMBL" id="KN780758">
    <property type="protein sequence ID" value="KIH44040.1"/>
    <property type="molecule type" value="Genomic_DNA"/>
</dbReference>
<feature type="non-terminal residue" evidence="1">
    <location>
        <position position="1"/>
    </location>
</feature>
<keyword evidence="2" id="KW-1185">Reference proteome</keyword>
<reference evidence="1 2" key="1">
    <citation type="submission" date="2013-12" db="EMBL/GenBank/DDBJ databases">
        <title>Draft genome of the parsitic nematode Ancylostoma duodenale.</title>
        <authorList>
            <person name="Mitreva M."/>
        </authorList>
    </citation>
    <scope>NUCLEOTIDE SEQUENCE [LARGE SCALE GENOMIC DNA]</scope>
    <source>
        <strain evidence="1 2">Zhejiang</strain>
    </source>
</reference>